<dbReference type="EMBL" id="CAJVCH010197392">
    <property type="protein sequence ID" value="CAG7730635.1"/>
    <property type="molecule type" value="Genomic_DNA"/>
</dbReference>
<feature type="transmembrane region" description="Helical" evidence="5">
    <location>
        <begin position="125"/>
        <end position="142"/>
    </location>
</feature>
<feature type="transmembrane region" description="Helical" evidence="5">
    <location>
        <begin position="200"/>
        <end position="223"/>
    </location>
</feature>
<reference evidence="7" key="1">
    <citation type="submission" date="2021-06" db="EMBL/GenBank/DDBJ databases">
        <authorList>
            <person name="Hodson N. C."/>
            <person name="Mongue J. A."/>
            <person name="Jaron S. K."/>
        </authorList>
    </citation>
    <scope>NUCLEOTIDE SEQUENCE</scope>
</reference>
<accession>A0A8J2K0T1</accession>
<evidence type="ECO:0000259" key="6">
    <source>
        <dbReference type="Pfam" id="PF12832"/>
    </source>
</evidence>
<feature type="transmembrane region" description="Helical" evidence="5">
    <location>
        <begin position="337"/>
        <end position="359"/>
    </location>
</feature>
<feature type="transmembrane region" description="Helical" evidence="5">
    <location>
        <begin position="365"/>
        <end position="389"/>
    </location>
</feature>
<dbReference type="Proteomes" id="UP000708208">
    <property type="component" value="Unassembled WGS sequence"/>
</dbReference>
<dbReference type="InterPro" id="IPR051717">
    <property type="entry name" value="MFS_MFSD6"/>
</dbReference>
<dbReference type="InterPro" id="IPR024989">
    <property type="entry name" value="MFS_assoc_dom"/>
</dbReference>
<dbReference type="GO" id="GO:0016020">
    <property type="term" value="C:membrane"/>
    <property type="evidence" value="ECO:0007669"/>
    <property type="project" value="UniProtKB-SubCell"/>
</dbReference>
<evidence type="ECO:0000256" key="4">
    <source>
        <dbReference type="ARBA" id="ARBA00023136"/>
    </source>
</evidence>
<protein>
    <recommendedName>
        <fullName evidence="6">Major facilitator superfamily associated domain-containing protein</fullName>
    </recommendedName>
</protein>
<gene>
    <name evidence="7" type="ORF">AFUS01_LOCUS19261</name>
</gene>
<comment type="subcellular location">
    <subcellularLocation>
        <location evidence="1">Membrane</location>
        <topology evidence="1">Multi-pass membrane protein</topology>
    </subcellularLocation>
</comment>
<keyword evidence="4 5" id="KW-0472">Membrane</keyword>
<evidence type="ECO:0000256" key="1">
    <source>
        <dbReference type="ARBA" id="ARBA00004141"/>
    </source>
</evidence>
<feature type="domain" description="Major facilitator superfamily associated" evidence="6">
    <location>
        <begin position="83"/>
        <end position="369"/>
    </location>
</feature>
<comment type="caution">
    <text evidence="7">The sequence shown here is derived from an EMBL/GenBank/DDBJ whole genome shotgun (WGS) entry which is preliminary data.</text>
</comment>
<dbReference type="OrthoDB" id="515887at2759"/>
<sequence>QTYLKFEMRVEVLKIKRNESCVILPVDSVSFDSKRLWSSCPFNNLNTSASLLESCFLNCGRNPKLNGILEGVQKFNVQYEDPGFWAYLFLAGVSIFIVIVGTLWVDGFCLEILARNGGLLGMQRLWGLLGYGIFAVISGYLIDVYSEGNASKDWVPSVVLSCGLLCLSWMNLGFSNTKPYLHKDTIQSLFSVFLTDWKNILLIFTCALIGFGQGLHINFLLWFMEDLSENDGKGFEVCETQKWLKLAQGILVLVESFSEIPIYFVSGYILRHLQSAHYSAVALAALGLRFVATSVIPNPWYLIPAGALQGLAHALIFLAILSQILEPNRKCSNALHLIPAILFRITGICIGAIVSSAIIENKSGPFVFQLFGGILLVSSALHLVSSLILKRNEAPPTSFSEEVEEPESEEMVDENVRKASGAETLRSSSTADWKEASDTTWRKKFKLLLWKNFKIQTRHKVQTVVEIIIPLVFTFALAMIRVLIPITKVTEPTLFDAFEVKGNVPTVLRSLTNEILYTPGNPYVDEIMKTVQKDFFLSEGLNYSCKVNFQI</sequence>
<feature type="transmembrane region" description="Helical" evidence="5">
    <location>
        <begin position="302"/>
        <end position="325"/>
    </location>
</feature>
<evidence type="ECO:0000313" key="7">
    <source>
        <dbReference type="EMBL" id="CAG7730635.1"/>
    </source>
</evidence>
<feature type="transmembrane region" description="Helical" evidence="5">
    <location>
        <begin position="84"/>
        <end position="105"/>
    </location>
</feature>
<feature type="transmembrane region" description="Helical" evidence="5">
    <location>
        <begin position="464"/>
        <end position="484"/>
    </location>
</feature>
<evidence type="ECO:0000256" key="2">
    <source>
        <dbReference type="ARBA" id="ARBA00022692"/>
    </source>
</evidence>
<keyword evidence="3 5" id="KW-1133">Transmembrane helix</keyword>
<dbReference type="Pfam" id="PF12832">
    <property type="entry name" value="MFS_1_like"/>
    <property type="match status" value="1"/>
</dbReference>
<evidence type="ECO:0000256" key="3">
    <source>
        <dbReference type="ARBA" id="ARBA00022989"/>
    </source>
</evidence>
<feature type="transmembrane region" description="Helical" evidence="5">
    <location>
        <begin position="154"/>
        <end position="174"/>
    </location>
</feature>
<organism evidence="7 8">
    <name type="scientific">Allacma fusca</name>
    <dbReference type="NCBI Taxonomy" id="39272"/>
    <lineage>
        <taxon>Eukaryota</taxon>
        <taxon>Metazoa</taxon>
        <taxon>Ecdysozoa</taxon>
        <taxon>Arthropoda</taxon>
        <taxon>Hexapoda</taxon>
        <taxon>Collembola</taxon>
        <taxon>Symphypleona</taxon>
        <taxon>Sminthuridae</taxon>
        <taxon>Allacma</taxon>
    </lineage>
</organism>
<name>A0A8J2K0T1_9HEXA</name>
<evidence type="ECO:0000256" key="5">
    <source>
        <dbReference type="SAM" id="Phobius"/>
    </source>
</evidence>
<keyword evidence="2 5" id="KW-0812">Transmembrane</keyword>
<feature type="transmembrane region" description="Helical" evidence="5">
    <location>
        <begin position="243"/>
        <end position="264"/>
    </location>
</feature>
<feature type="non-terminal residue" evidence="7">
    <location>
        <position position="551"/>
    </location>
</feature>
<keyword evidence="8" id="KW-1185">Reference proteome</keyword>
<dbReference type="PANTHER" id="PTHR16172:SF37">
    <property type="entry name" value="RE36877P"/>
    <property type="match status" value="1"/>
</dbReference>
<dbReference type="PANTHER" id="PTHR16172">
    <property type="entry name" value="MAJOR FACILITATOR SUPERFAMILY DOMAIN-CONTAINING PROTEIN 6-LIKE"/>
    <property type="match status" value="1"/>
</dbReference>
<dbReference type="AlphaFoldDB" id="A0A8J2K0T1"/>
<evidence type="ECO:0000313" key="8">
    <source>
        <dbReference type="Proteomes" id="UP000708208"/>
    </source>
</evidence>
<proteinExistence type="predicted"/>
<feature type="non-terminal residue" evidence="7">
    <location>
        <position position="1"/>
    </location>
</feature>